<evidence type="ECO:0008006" key="7">
    <source>
        <dbReference type="Google" id="ProtNLM"/>
    </source>
</evidence>
<evidence type="ECO:0000256" key="1">
    <source>
        <dbReference type="ARBA" id="ARBA00011738"/>
    </source>
</evidence>
<keyword evidence="3" id="KW-0456">Lyase</keyword>
<comment type="caution">
    <text evidence="5">The sequence shown here is derived from an EMBL/GenBank/DDBJ whole genome shotgun (WGS) entry which is preliminary data.</text>
</comment>
<gene>
    <name evidence="5" type="ORF">GOB93_09570</name>
</gene>
<evidence type="ECO:0000256" key="4">
    <source>
        <dbReference type="ARBA" id="ARBA00047684"/>
    </source>
</evidence>
<dbReference type="InterPro" id="IPR011051">
    <property type="entry name" value="RmlC_Cupin_sf"/>
</dbReference>
<reference evidence="5 6" key="1">
    <citation type="journal article" date="2020" name="Int. J. Syst. Evol. Microbiol.">
        <title>Novel acetic acid bacteria from cider fermentations: Acetobacter conturbans sp. nov. and Acetobacter fallax sp. nov.</title>
        <authorList>
            <person name="Sombolestani A.S."/>
            <person name="Cleenwerck I."/>
            <person name="Cnockaert M."/>
            <person name="Borremans W."/>
            <person name="Wieme A.D."/>
            <person name="De Vuyst L."/>
            <person name="Vandamme P."/>
        </authorList>
    </citation>
    <scope>NUCLEOTIDE SEQUENCE [LARGE SCALE GENOMIC DNA]</scope>
    <source>
        <strain evidence="5 6">LMG 30640</strain>
    </source>
</reference>
<dbReference type="Proteomes" id="UP000635278">
    <property type="component" value="Unassembled WGS sequence"/>
</dbReference>
<dbReference type="PANTHER" id="PTHR35721:SF1">
    <property type="entry name" value="UREIDOGLYCOLATE HYDROLASE"/>
    <property type="match status" value="1"/>
</dbReference>
<organism evidence="5 6">
    <name type="scientific">Acetobacter musti</name>
    <dbReference type="NCBI Taxonomy" id="864732"/>
    <lineage>
        <taxon>Bacteria</taxon>
        <taxon>Pseudomonadati</taxon>
        <taxon>Pseudomonadota</taxon>
        <taxon>Alphaproteobacteria</taxon>
        <taxon>Acetobacterales</taxon>
        <taxon>Acetobacteraceae</taxon>
        <taxon>Acetobacter</taxon>
    </lineage>
</organism>
<evidence type="ECO:0000256" key="3">
    <source>
        <dbReference type="ARBA" id="ARBA00023239"/>
    </source>
</evidence>
<comment type="catalytic activity">
    <reaction evidence="4">
        <text>(S)-ureidoglycolate = urea + glyoxylate</text>
        <dbReference type="Rhea" id="RHEA:11304"/>
        <dbReference type="ChEBI" id="CHEBI:16199"/>
        <dbReference type="ChEBI" id="CHEBI:36655"/>
        <dbReference type="ChEBI" id="CHEBI:57296"/>
        <dbReference type="EC" id="4.3.2.3"/>
    </reaction>
</comment>
<dbReference type="Pfam" id="PF04115">
    <property type="entry name" value="Ureidogly_lyase"/>
    <property type="match status" value="1"/>
</dbReference>
<dbReference type="InterPro" id="IPR024060">
    <property type="entry name" value="Ureidoglycolate_lyase_dom_sf"/>
</dbReference>
<dbReference type="RefSeq" id="WP_173583274.1">
    <property type="nucleotide sequence ID" value="NZ_WOTB01000010.1"/>
</dbReference>
<comment type="subunit">
    <text evidence="1">Homodimer.</text>
</comment>
<evidence type="ECO:0000313" key="6">
    <source>
        <dbReference type="Proteomes" id="UP000635278"/>
    </source>
</evidence>
<name>A0ABX0JS78_9PROT</name>
<dbReference type="InterPro" id="IPR007247">
    <property type="entry name" value="Ureidogly_lyase"/>
</dbReference>
<sequence length="172" mass="18589">MNTAATNNPATPAPLPVTDITAETFAPFGTLIPPAEDGVPFGPQDAQLHLSEGIPRFYIMRIPGRGNVIDRITRHRKVTQVLASAGTNPWLIAVAPPDDPDSPDATPARDAIRAFRIPPGVAIMLFSGTWHAGPLFEKDTEENFFNLELADTNVTDHHTEALSPPFELIPPP</sequence>
<evidence type="ECO:0000313" key="5">
    <source>
        <dbReference type="EMBL" id="NHN84888.1"/>
    </source>
</evidence>
<proteinExistence type="predicted"/>
<dbReference type="EMBL" id="WOTB01000010">
    <property type="protein sequence ID" value="NHN84888.1"/>
    <property type="molecule type" value="Genomic_DNA"/>
</dbReference>
<evidence type="ECO:0000256" key="2">
    <source>
        <dbReference type="ARBA" id="ARBA00022631"/>
    </source>
</evidence>
<dbReference type="PANTHER" id="PTHR35721">
    <property type="entry name" value="UREIDOGLYCOLATE HYDROLASE"/>
    <property type="match status" value="1"/>
</dbReference>
<keyword evidence="2" id="KW-0659">Purine metabolism</keyword>
<keyword evidence="6" id="KW-1185">Reference proteome</keyword>
<dbReference type="Gene3D" id="2.60.120.480">
    <property type="entry name" value="Ureidoglycolate hydrolase"/>
    <property type="match status" value="1"/>
</dbReference>
<protein>
    <recommendedName>
        <fullName evidence="7">Ureidoglycolate hydrolase</fullName>
    </recommendedName>
</protein>
<dbReference type="SUPFAM" id="SSF51182">
    <property type="entry name" value="RmlC-like cupins"/>
    <property type="match status" value="1"/>
</dbReference>
<accession>A0ABX0JS78</accession>